<protein>
    <submittedName>
        <fullName evidence="1">Uncharacterized protein</fullName>
    </submittedName>
</protein>
<evidence type="ECO:0000313" key="2">
    <source>
        <dbReference type="Proteomes" id="UP001061991"/>
    </source>
</evidence>
<organism evidence="1 2">
    <name type="scientific">Phyllobacterium zundukense</name>
    <dbReference type="NCBI Taxonomy" id="1867719"/>
    <lineage>
        <taxon>Bacteria</taxon>
        <taxon>Pseudomonadati</taxon>
        <taxon>Pseudomonadota</taxon>
        <taxon>Alphaproteobacteria</taxon>
        <taxon>Hyphomicrobiales</taxon>
        <taxon>Phyllobacteriaceae</taxon>
        <taxon>Phyllobacterium</taxon>
    </lineage>
</organism>
<evidence type="ECO:0000313" key="1">
    <source>
        <dbReference type="EMBL" id="UXN58326.1"/>
    </source>
</evidence>
<dbReference type="EMBL" id="CP104971">
    <property type="protein sequence ID" value="UXN58326.1"/>
    <property type="molecule type" value="Genomic_DNA"/>
</dbReference>
<geneLocation type="plasmid" evidence="1 2">
    <name>p_unnamed2</name>
</geneLocation>
<keyword evidence="1" id="KW-0614">Plasmid</keyword>
<proteinExistence type="predicted"/>
<sequence>MEAAEPTQTLGFARRGSGVAATRALSRTVWLENDSERHHRFNSPQRVRPALAIVALMTSQFSPLSFLARFSLLNPIANVLSTYAEETANADHGSFDPAVGVDDDSVQFTDEQHRALCKRNRLRRYSESLLRRLLGLSATIRRSAYLSRPCPLPP</sequence>
<name>A0ACD4CXI1_9HYPH</name>
<accession>A0ACD4CXI1</accession>
<gene>
    <name evidence="1" type="ORF">N8E88_05840</name>
</gene>
<reference evidence="1" key="1">
    <citation type="submission" date="2022-09" db="EMBL/GenBank/DDBJ databases">
        <title>Interaction between co-microsymbionts with complementary sets of symbiotic genes in legume-rhizobium systems.</title>
        <authorList>
            <person name="Safronova V."/>
            <person name="Sazanova A."/>
            <person name="Afonin A."/>
            <person name="Chirak E."/>
        </authorList>
    </citation>
    <scope>NUCLEOTIDE SEQUENCE</scope>
    <source>
        <strain evidence="1">A18/3m</strain>
    </source>
</reference>
<keyword evidence="2" id="KW-1185">Reference proteome</keyword>
<dbReference type="Proteomes" id="UP001061991">
    <property type="component" value="Plasmid p_unnamed2"/>
</dbReference>